<proteinExistence type="predicted"/>
<sequence length="263" mass="29679">MKVDKLVDKNRIRNRSHAIEYALNQFLKSTVTKAVVLAGGTGSSLRPYTYEIPKTLLPVKGKAVLERLIAKLKASDITEIILCIGYLGDKIKKYFGDGSKFGVKISYSEEKEPLQTGGALLKNKKQLTTCTFLVIHGDILTNLSYNDFIAFHQEQNQIATVALTTVDKPDMFGQLTLQGTKLVHFYQKAKQKTIKSHLIHGGIYLFEPEIFQYFPKNKSSFSLEDVIEKLISDHKVNGFVFEGQWFELGSAESYEKAIKEYTP</sequence>
<dbReference type="Gene3D" id="3.90.550.10">
    <property type="entry name" value="Spore Coat Polysaccharide Biosynthesis Protein SpsA, Chain A"/>
    <property type="match status" value="1"/>
</dbReference>
<organism evidence="2 3">
    <name type="scientific">Candidatus Roizmanbacteria bacterium RIFCSPLOWO2_01_FULL_41_22</name>
    <dbReference type="NCBI Taxonomy" id="1802067"/>
    <lineage>
        <taxon>Bacteria</taxon>
        <taxon>Candidatus Roizmaniibacteriota</taxon>
    </lineage>
</organism>
<protein>
    <recommendedName>
        <fullName evidence="1">Nucleotidyl transferase domain-containing protein</fullName>
    </recommendedName>
</protein>
<dbReference type="Proteomes" id="UP000176480">
    <property type="component" value="Unassembled WGS sequence"/>
</dbReference>
<dbReference type="SUPFAM" id="SSF53448">
    <property type="entry name" value="Nucleotide-diphospho-sugar transferases"/>
    <property type="match status" value="1"/>
</dbReference>
<dbReference type="InterPro" id="IPR029044">
    <property type="entry name" value="Nucleotide-diphossugar_trans"/>
</dbReference>
<evidence type="ECO:0000313" key="3">
    <source>
        <dbReference type="Proteomes" id="UP000176480"/>
    </source>
</evidence>
<name>A0A1F7J9N2_9BACT</name>
<dbReference type="PANTHER" id="PTHR22572">
    <property type="entry name" value="SUGAR-1-PHOSPHATE GUANYL TRANSFERASE"/>
    <property type="match status" value="1"/>
</dbReference>
<evidence type="ECO:0000313" key="2">
    <source>
        <dbReference type="EMBL" id="OGK52305.1"/>
    </source>
</evidence>
<feature type="domain" description="Nucleotidyl transferase" evidence="1">
    <location>
        <begin position="33"/>
        <end position="262"/>
    </location>
</feature>
<evidence type="ECO:0000259" key="1">
    <source>
        <dbReference type="Pfam" id="PF00483"/>
    </source>
</evidence>
<gene>
    <name evidence="2" type="ORF">A2966_03355</name>
</gene>
<dbReference type="STRING" id="1802067.A2966_03355"/>
<dbReference type="EMBL" id="MGAR01000011">
    <property type="protein sequence ID" value="OGK52305.1"/>
    <property type="molecule type" value="Genomic_DNA"/>
</dbReference>
<dbReference type="AlphaFoldDB" id="A0A1F7J9N2"/>
<comment type="caution">
    <text evidence="2">The sequence shown here is derived from an EMBL/GenBank/DDBJ whole genome shotgun (WGS) entry which is preliminary data.</text>
</comment>
<dbReference type="InterPro" id="IPR005835">
    <property type="entry name" value="NTP_transferase_dom"/>
</dbReference>
<dbReference type="InterPro" id="IPR050486">
    <property type="entry name" value="Mannose-1P_guanyltransferase"/>
</dbReference>
<dbReference type="Pfam" id="PF00483">
    <property type="entry name" value="NTP_transferase"/>
    <property type="match status" value="1"/>
</dbReference>
<dbReference type="CDD" id="cd04181">
    <property type="entry name" value="NTP_transferase"/>
    <property type="match status" value="1"/>
</dbReference>
<accession>A0A1F7J9N2</accession>
<reference evidence="2 3" key="1">
    <citation type="journal article" date="2016" name="Nat. Commun.">
        <title>Thousands of microbial genomes shed light on interconnected biogeochemical processes in an aquifer system.</title>
        <authorList>
            <person name="Anantharaman K."/>
            <person name="Brown C.T."/>
            <person name="Hug L.A."/>
            <person name="Sharon I."/>
            <person name="Castelle C.J."/>
            <person name="Probst A.J."/>
            <person name="Thomas B.C."/>
            <person name="Singh A."/>
            <person name="Wilkins M.J."/>
            <person name="Karaoz U."/>
            <person name="Brodie E.L."/>
            <person name="Williams K.H."/>
            <person name="Hubbard S.S."/>
            <person name="Banfield J.F."/>
        </authorList>
    </citation>
    <scope>NUCLEOTIDE SEQUENCE [LARGE SCALE GENOMIC DNA]</scope>
</reference>